<protein>
    <recommendedName>
        <fullName evidence="3">C2H2-type domain-containing protein</fullName>
    </recommendedName>
</protein>
<evidence type="ECO:0000313" key="1">
    <source>
        <dbReference type="EMBL" id="GFG40897.1"/>
    </source>
</evidence>
<name>A0A6L2QF38_COPFO</name>
<dbReference type="Gene3D" id="3.30.160.60">
    <property type="entry name" value="Classic Zinc Finger"/>
    <property type="match status" value="1"/>
</dbReference>
<comment type="caution">
    <text evidence="1">The sequence shown here is derived from an EMBL/GenBank/DDBJ whole genome shotgun (WGS) entry which is preliminary data.</text>
</comment>
<keyword evidence="2" id="KW-1185">Reference proteome</keyword>
<gene>
    <name evidence="1" type="ORF">Cfor_01460</name>
</gene>
<dbReference type="SUPFAM" id="SSF57667">
    <property type="entry name" value="beta-beta-alpha zinc fingers"/>
    <property type="match status" value="1"/>
</dbReference>
<evidence type="ECO:0000313" key="2">
    <source>
        <dbReference type="Proteomes" id="UP000502823"/>
    </source>
</evidence>
<dbReference type="AlphaFoldDB" id="A0A6L2QF38"/>
<organism evidence="1 2">
    <name type="scientific">Coptotermes formosanus</name>
    <name type="common">Formosan subterranean termite</name>
    <dbReference type="NCBI Taxonomy" id="36987"/>
    <lineage>
        <taxon>Eukaryota</taxon>
        <taxon>Metazoa</taxon>
        <taxon>Ecdysozoa</taxon>
        <taxon>Arthropoda</taxon>
        <taxon>Hexapoda</taxon>
        <taxon>Insecta</taxon>
        <taxon>Pterygota</taxon>
        <taxon>Neoptera</taxon>
        <taxon>Polyneoptera</taxon>
        <taxon>Dictyoptera</taxon>
        <taxon>Blattodea</taxon>
        <taxon>Blattoidea</taxon>
        <taxon>Termitoidae</taxon>
        <taxon>Rhinotermitidae</taxon>
        <taxon>Coptotermes</taxon>
    </lineage>
</organism>
<dbReference type="EMBL" id="BLKM01002754">
    <property type="protein sequence ID" value="GFG40897.1"/>
    <property type="molecule type" value="Genomic_DNA"/>
</dbReference>
<sequence length="62" mass="6961">MSSDLKKSEQLHTGESTYSHIVCENAVINISHLKVHEELHTGEDSYSLEGNEELIVDGEVFM</sequence>
<accession>A0A6L2QF38</accession>
<reference evidence="2" key="1">
    <citation type="submission" date="2020-01" db="EMBL/GenBank/DDBJ databases">
        <title>Draft genome sequence of the Termite Coptotermes fromosanus.</title>
        <authorList>
            <person name="Itakura S."/>
            <person name="Yosikawa Y."/>
            <person name="Umezawa K."/>
        </authorList>
    </citation>
    <scope>NUCLEOTIDE SEQUENCE [LARGE SCALE GENOMIC DNA]</scope>
</reference>
<proteinExistence type="predicted"/>
<dbReference type="InterPro" id="IPR036236">
    <property type="entry name" value="Znf_C2H2_sf"/>
</dbReference>
<evidence type="ECO:0008006" key="3">
    <source>
        <dbReference type="Google" id="ProtNLM"/>
    </source>
</evidence>
<dbReference type="Proteomes" id="UP000502823">
    <property type="component" value="Unassembled WGS sequence"/>
</dbReference>
<dbReference type="InParanoid" id="A0A6L2QF38"/>